<evidence type="ECO:0000313" key="2">
    <source>
        <dbReference type="Proteomes" id="UP000266016"/>
    </source>
</evidence>
<organism evidence="1 2">
    <name type="scientific">Peribacillus asahii</name>
    <dbReference type="NCBI Taxonomy" id="228899"/>
    <lineage>
        <taxon>Bacteria</taxon>
        <taxon>Bacillati</taxon>
        <taxon>Bacillota</taxon>
        <taxon>Bacilli</taxon>
        <taxon>Bacillales</taxon>
        <taxon>Bacillaceae</taxon>
        <taxon>Peribacillus</taxon>
    </lineage>
</organism>
<proteinExistence type="predicted"/>
<name>A0A398BIQ3_9BACI</name>
<dbReference type="EMBL" id="QWVS01000002">
    <property type="protein sequence ID" value="RID89397.1"/>
    <property type="molecule type" value="Genomic_DNA"/>
</dbReference>
<evidence type="ECO:0000313" key="1">
    <source>
        <dbReference type="EMBL" id="RID89397.1"/>
    </source>
</evidence>
<accession>A0A398BIQ3</accession>
<reference evidence="1 2" key="1">
    <citation type="submission" date="2018-08" db="EMBL/GenBank/DDBJ databases">
        <title>Bacillus jemisoniae sp. nov., Bacillus chryseoplanitiae sp. nov., Bacillus resnikiae sp. nov., and Bacillus frankliniae sp. nov., isolated from Viking spacecraft and associated surfaces.</title>
        <authorList>
            <person name="Seuylemezian A."/>
            <person name="Vaishampayan P."/>
        </authorList>
    </citation>
    <scope>NUCLEOTIDE SEQUENCE [LARGE SCALE GENOMIC DNA]</scope>
    <source>
        <strain evidence="1 2">MA001</strain>
    </source>
</reference>
<gene>
    <name evidence="1" type="ORF">D1953_02195</name>
</gene>
<protein>
    <submittedName>
        <fullName evidence="1">Uncharacterized protein</fullName>
    </submittedName>
</protein>
<comment type="caution">
    <text evidence="1">The sequence shown here is derived from an EMBL/GenBank/DDBJ whole genome shotgun (WGS) entry which is preliminary data.</text>
</comment>
<dbReference type="AlphaFoldDB" id="A0A398BIQ3"/>
<sequence length="27" mass="3087">MKTVTYQGKYSVAVKEVDDPKITILKM</sequence>
<dbReference type="Proteomes" id="UP000266016">
    <property type="component" value="Unassembled WGS sequence"/>
</dbReference>
<keyword evidence="2" id="KW-1185">Reference proteome</keyword>